<dbReference type="OrthoDB" id="9793188at2"/>
<organism evidence="1 2">
    <name type="scientific">Luteimonas gilva</name>
    <dbReference type="NCBI Taxonomy" id="2572684"/>
    <lineage>
        <taxon>Bacteria</taxon>
        <taxon>Pseudomonadati</taxon>
        <taxon>Pseudomonadota</taxon>
        <taxon>Gammaproteobacteria</taxon>
        <taxon>Lysobacterales</taxon>
        <taxon>Lysobacteraceae</taxon>
        <taxon>Luteimonas</taxon>
    </lineage>
</organism>
<accession>A0A4U5JN64</accession>
<dbReference type="EMBL" id="SZUA01000002">
    <property type="protein sequence ID" value="TKR30675.1"/>
    <property type="molecule type" value="Genomic_DNA"/>
</dbReference>
<dbReference type="AlphaFoldDB" id="A0A4U5JN64"/>
<keyword evidence="2" id="KW-1185">Reference proteome</keyword>
<proteinExistence type="predicted"/>
<evidence type="ECO:0000313" key="1">
    <source>
        <dbReference type="EMBL" id="TKR30675.1"/>
    </source>
</evidence>
<dbReference type="RefSeq" id="WP_137267106.1">
    <property type="nucleotide sequence ID" value="NZ_SZUA01000002.1"/>
</dbReference>
<dbReference type="Pfam" id="PF14081">
    <property type="entry name" value="DUF4262"/>
    <property type="match status" value="1"/>
</dbReference>
<sequence length="158" mass="17617">MIRTIGEDDSEQKVIDDIAEHGWHCVHILAEGELVEYSFTIGLFQSYGHPELIVFGLPSKISHRILTTAADAAKSGSPLDLSQPTDALINDYACCFVQVPLSEYHEHVGYARWYYQGNGFPLYQIVWPSRSGLFPWHPQATAEFRVAQPVIAQAPTGT</sequence>
<comment type="caution">
    <text evidence="1">The sequence shown here is derived from an EMBL/GenBank/DDBJ whole genome shotgun (WGS) entry which is preliminary data.</text>
</comment>
<name>A0A4U5JN64_9GAMM</name>
<dbReference type="InterPro" id="IPR025358">
    <property type="entry name" value="DUF4262"/>
</dbReference>
<evidence type="ECO:0000313" key="2">
    <source>
        <dbReference type="Proteomes" id="UP000308707"/>
    </source>
</evidence>
<reference evidence="1 2" key="1">
    <citation type="submission" date="2019-04" db="EMBL/GenBank/DDBJ databases">
        <title>Reference strain of H23.</title>
        <authorList>
            <person name="Luo X."/>
        </authorList>
    </citation>
    <scope>NUCLEOTIDE SEQUENCE [LARGE SCALE GENOMIC DNA]</scope>
    <source>
        <strain evidence="1 2">H23</strain>
    </source>
</reference>
<gene>
    <name evidence="1" type="ORF">FCE95_11245</name>
</gene>
<dbReference type="Proteomes" id="UP000308707">
    <property type="component" value="Unassembled WGS sequence"/>
</dbReference>
<protein>
    <submittedName>
        <fullName evidence="1">DUF4262 domain-containing protein</fullName>
    </submittedName>
</protein>